<organism evidence="1 2">
    <name type="scientific">Magallana gigas</name>
    <name type="common">Pacific oyster</name>
    <name type="synonym">Crassostrea gigas</name>
    <dbReference type="NCBI Taxonomy" id="29159"/>
    <lineage>
        <taxon>Eukaryota</taxon>
        <taxon>Metazoa</taxon>
        <taxon>Spiralia</taxon>
        <taxon>Lophotrochozoa</taxon>
        <taxon>Mollusca</taxon>
        <taxon>Bivalvia</taxon>
        <taxon>Autobranchia</taxon>
        <taxon>Pteriomorphia</taxon>
        <taxon>Ostreida</taxon>
        <taxon>Ostreoidea</taxon>
        <taxon>Ostreidae</taxon>
        <taxon>Magallana</taxon>
    </lineage>
</organism>
<dbReference type="Gene3D" id="2.60.120.260">
    <property type="entry name" value="Galactose-binding domain-like"/>
    <property type="match status" value="2"/>
</dbReference>
<sequence length="137" mass="15309">MHTYHPNPQYAARNAVDGNTKTCSNAQQIGLGSPWKDVWWKVDLGGVYSIYNITLQFKTHGDDNVSYKKVATQSNTYPGTGYDDSKAVDGNRETCMRTEAIGSNSADKTVGWKVDLGRIYHIYDINILFKTYDGFGV</sequence>
<name>A0A8W8NTG0_MAGGI</name>
<dbReference type="InterPro" id="IPR008979">
    <property type="entry name" value="Galactose-bd-like_sf"/>
</dbReference>
<dbReference type="EnsemblMetazoa" id="G7097.1">
    <property type="protein sequence ID" value="G7097.1:cds"/>
    <property type="gene ID" value="G7097"/>
</dbReference>
<reference evidence="1" key="1">
    <citation type="submission" date="2022-08" db="UniProtKB">
        <authorList>
            <consortium name="EnsemblMetazoa"/>
        </authorList>
    </citation>
    <scope>IDENTIFICATION</scope>
    <source>
        <strain evidence="1">05x7-T-G4-1.051#20</strain>
    </source>
</reference>
<dbReference type="Pfam" id="PF22633">
    <property type="entry name" value="F5_F8_type_C_2"/>
    <property type="match status" value="1"/>
</dbReference>
<dbReference type="PANTHER" id="PTHR45713">
    <property type="entry name" value="FTP DOMAIN-CONTAINING PROTEIN"/>
    <property type="match status" value="1"/>
</dbReference>
<evidence type="ECO:0000313" key="1">
    <source>
        <dbReference type="EnsemblMetazoa" id="G7097.1:cds"/>
    </source>
</evidence>
<evidence type="ECO:0008006" key="3">
    <source>
        <dbReference type="Google" id="ProtNLM"/>
    </source>
</evidence>
<keyword evidence="2" id="KW-1185">Reference proteome</keyword>
<dbReference type="PANTHER" id="PTHR45713:SF6">
    <property type="entry name" value="F5_8 TYPE C DOMAIN-CONTAINING PROTEIN"/>
    <property type="match status" value="1"/>
</dbReference>
<protein>
    <recommendedName>
        <fullName evidence="3">F5/8 type C domain-containing protein</fullName>
    </recommendedName>
</protein>
<dbReference type="SUPFAM" id="SSF49785">
    <property type="entry name" value="Galactose-binding domain-like"/>
    <property type="match status" value="2"/>
</dbReference>
<proteinExistence type="predicted"/>
<dbReference type="InterPro" id="IPR051941">
    <property type="entry name" value="BG_Antigen-Binding_Lectin"/>
</dbReference>
<evidence type="ECO:0000313" key="2">
    <source>
        <dbReference type="Proteomes" id="UP000005408"/>
    </source>
</evidence>
<dbReference type="AlphaFoldDB" id="A0A8W8NTG0"/>
<accession>A0A8W8NTG0</accession>
<dbReference type="Proteomes" id="UP000005408">
    <property type="component" value="Unassembled WGS sequence"/>
</dbReference>